<feature type="modified residue" description="4-aspartylphosphate" evidence="2">
    <location>
        <position position="68"/>
    </location>
</feature>
<dbReference type="AlphaFoldDB" id="A0A418WRW0"/>
<feature type="domain" description="Response regulatory" evidence="4">
    <location>
        <begin position="19"/>
        <end position="135"/>
    </location>
</feature>
<keyword evidence="6" id="KW-1185">Reference proteome</keyword>
<comment type="caution">
    <text evidence="5">The sequence shown here is derived from an EMBL/GenBank/DDBJ whole genome shotgun (WGS) entry which is preliminary data.</text>
</comment>
<dbReference type="PANTHER" id="PTHR44591">
    <property type="entry name" value="STRESS RESPONSE REGULATOR PROTEIN 1"/>
    <property type="match status" value="1"/>
</dbReference>
<proteinExistence type="predicted"/>
<dbReference type="PROSITE" id="PS50110">
    <property type="entry name" value="RESPONSE_REGULATORY"/>
    <property type="match status" value="1"/>
</dbReference>
<keyword evidence="3" id="KW-0175">Coiled coil</keyword>
<dbReference type="Pfam" id="PF00072">
    <property type="entry name" value="Response_reg"/>
    <property type="match status" value="1"/>
</dbReference>
<protein>
    <submittedName>
        <fullName evidence="5">Response regulator</fullName>
    </submittedName>
</protein>
<reference evidence="5 6" key="1">
    <citation type="submission" date="2018-09" db="EMBL/GenBank/DDBJ databases">
        <authorList>
            <person name="Zhu H."/>
        </authorList>
    </citation>
    <scope>NUCLEOTIDE SEQUENCE [LARGE SCALE GENOMIC DNA]</scope>
    <source>
        <strain evidence="5 6">K2R01-6</strain>
    </source>
</reference>
<dbReference type="OrthoDB" id="7469626at2"/>
<evidence type="ECO:0000256" key="1">
    <source>
        <dbReference type="ARBA" id="ARBA00022553"/>
    </source>
</evidence>
<sequence>MALSPLSAAKATPPGAPLDILVVDDSRTNLQVIGRRLSQMGYRCCLCASGAEALDRIQGRNFDLVLLDMVMPGMSGMTVLREIRGMQHRRHTPVLMITARSDPGAVVEALGGGADDHVAKPFEFEVLDARMRRLIERAQEIEELRRSNESLDARIAHRAIEIGELRSKVHDMLADRQRLADSLQALQQQVDQLGS</sequence>
<evidence type="ECO:0000313" key="6">
    <source>
        <dbReference type="Proteomes" id="UP000286100"/>
    </source>
</evidence>
<dbReference type="InterPro" id="IPR011006">
    <property type="entry name" value="CheY-like_superfamily"/>
</dbReference>
<organism evidence="5 6">
    <name type="scientific">Sphingomonas cavernae</name>
    <dbReference type="NCBI Taxonomy" id="2320861"/>
    <lineage>
        <taxon>Bacteria</taxon>
        <taxon>Pseudomonadati</taxon>
        <taxon>Pseudomonadota</taxon>
        <taxon>Alphaproteobacteria</taxon>
        <taxon>Sphingomonadales</taxon>
        <taxon>Sphingomonadaceae</taxon>
        <taxon>Sphingomonas</taxon>
    </lineage>
</organism>
<dbReference type="Proteomes" id="UP000286100">
    <property type="component" value="Unassembled WGS sequence"/>
</dbReference>
<gene>
    <name evidence="5" type="ORF">D3876_06865</name>
</gene>
<dbReference type="Gene3D" id="3.40.50.2300">
    <property type="match status" value="1"/>
</dbReference>
<evidence type="ECO:0000313" key="5">
    <source>
        <dbReference type="EMBL" id="RJF93984.1"/>
    </source>
</evidence>
<dbReference type="SUPFAM" id="SSF52172">
    <property type="entry name" value="CheY-like"/>
    <property type="match status" value="1"/>
</dbReference>
<keyword evidence="1 2" id="KW-0597">Phosphoprotein</keyword>
<evidence type="ECO:0000259" key="4">
    <source>
        <dbReference type="PROSITE" id="PS50110"/>
    </source>
</evidence>
<feature type="coiled-coil region" evidence="3">
    <location>
        <begin position="124"/>
        <end position="189"/>
    </location>
</feature>
<accession>A0A418WRW0</accession>
<dbReference type="SMART" id="SM00448">
    <property type="entry name" value="REC"/>
    <property type="match status" value="1"/>
</dbReference>
<name>A0A418WRW0_9SPHN</name>
<dbReference type="CDD" id="cd17574">
    <property type="entry name" value="REC_OmpR"/>
    <property type="match status" value="1"/>
</dbReference>
<dbReference type="InterPro" id="IPR050595">
    <property type="entry name" value="Bact_response_regulator"/>
</dbReference>
<dbReference type="EMBL" id="QYUM01000002">
    <property type="protein sequence ID" value="RJF93984.1"/>
    <property type="molecule type" value="Genomic_DNA"/>
</dbReference>
<dbReference type="GO" id="GO:0000160">
    <property type="term" value="P:phosphorelay signal transduction system"/>
    <property type="evidence" value="ECO:0007669"/>
    <property type="project" value="InterPro"/>
</dbReference>
<evidence type="ECO:0000256" key="3">
    <source>
        <dbReference type="SAM" id="Coils"/>
    </source>
</evidence>
<dbReference type="RefSeq" id="WP_119760577.1">
    <property type="nucleotide sequence ID" value="NZ_QYUM01000002.1"/>
</dbReference>
<evidence type="ECO:0000256" key="2">
    <source>
        <dbReference type="PROSITE-ProRule" id="PRU00169"/>
    </source>
</evidence>
<dbReference type="PANTHER" id="PTHR44591:SF3">
    <property type="entry name" value="RESPONSE REGULATORY DOMAIN-CONTAINING PROTEIN"/>
    <property type="match status" value="1"/>
</dbReference>
<dbReference type="InterPro" id="IPR001789">
    <property type="entry name" value="Sig_transdc_resp-reg_receiver"/>
</dbReference>